<dbReference type="Pfam" id="PF06161">
    <property type="entry name" value="DUF975"/>
    <property type="match status" value="1"/>
</dbReference>
<dbReference type="PANTHER" id="PTHR40076:SF1">
    <property type="entry name" value="MEMBRANE PROTEIN"/>
    <property type="match status" value="1"/>
</dbReference>
<keyword evidence="1" id="KW-0812">Transmembrane</keyword>
<keyword evidence="1" id="KW-0472">Membrane</keyword>
<evidence type="ECO:0000256" key="1">
    <source>
        <dbReference type="SAM" id="Phobius"/>
    </source>
</evidence>
<dbReference type="EMBL" id="JASKHM010000005">
    <property type="protein sequence ID" value="MEQ4482927.1"/>
    <property type="molecule type" value="Genomic_DNA"/>
</dbReference>
<reference evidence="2 3" key="1">
    <citation type="journal article" date="2023" name="Genome Announc.">
        <title>Pan-Genome Analyses of the Genus Cohnella and Proposal of the Novel Species Cohnella silvisoli sp. nov., Isolated from Forest Soil.</title>
        <authorList>
            <person name="Wang C."/>
            <person name="Mao L."/>
            <person name="Bao G."/>
            <person name="Zhu H."/>
        </authorList>
    </citation>
    <scope>NUCLEOTIDE SEQUENCE [LARGE SCALE GENOMIC DNA]</scope>
    <source>
        <strain evidence="2 3">NL03-T5-1</strain>
    </source>
</reference>
<feature type="transmembrane region" description="Helical" evidence="1">
    <location>
        <begin position="86"/>
        <end position="116"/>
    </location>
</feature>
<dbReference type="RefSeq" id="WP_232185625.1">
    <property type="nucleotide sequence ID" value="NZ_JAIOAP010000005.1"/>
</dbReference>
<evidence type="ECO:0000313" key="2">
    <source>
        <dbReference type="EMBL" id="MEQ4482927.1"/>
    </source>
</evidence>
<sequence length="210" mass="23246">MLTSAEIRAKARASLSGNWTPAVLHFLLYYVITLALGSFSLIPFIGWLASFLVSGALTYGLLSYYLMLSRGENPSTETLFSGFEKFVQTFILSLLIAIFTILWTLLLVIPGIIAAFRYSQAYYILRDNPGIGAFEAINRSKALMVGHKGRLFVLVLTFIGWFLLCAITFGIGFLWLAPYFYTALGHFHDGLINRSTSVPPPPNPYGGVTI</sequence>
<feature type="transmembrane region" description="Helical" evidence="1">
    <location>
        <begin position="19"/>
        <end position="37"/>
    </location>
</feature>
<dbReference type="Proteomes" id="UP001493487">
    <property type="component" value="Unassembled WGS sequence"/>
</dbReference>
<protein>
    <submittedName>
        <fullName evidence="2">DUF975 family protein</fullName>
    </submittedName>
</protein>
<comment type="caution">
    <text evidence="2">The sequence shown here is derived from an EMBL/GenBank/DDBJ whole genome shotgun (WGS) entry which is preliminary data.</text>
</comment>
<accession>A0ABV1KT31</accession>
<dbReference type="PANTHER" id="PTHR40076">
    <property type="entry name" value="MEMBRANE PROTEIN-RELATED"/>
    <property type="match status" value="1"/>
</dbReference>
<proteinExistence type="predicted"/>
<gene>
    <name evidence="2" type="ORF">QJS35_11020</name>
</gene>
<name>A0ABV1KT31_9BACL</name>
<organism evidence="2 3">
    <name type="scientific">Cohnella silvisoli</name>
    <dbReference type="NCBI Taxonomy" id="2873699"/>
    <lineage>
        <taxon>Bacteria</taxon>
        <taxon>Bacillati</taxon>
        <taxon>Bacillota</taxon>
        <taxon>Bacilli</taxon>
        <taxon>Bacillales</taxon>
        <taxon>Paenibacillaceae</taxon>
        <taxon>Cohnella</taxon>
    </lineage>
</organism>
<keyword evidence="1" id="KW-1133">Transmembrane helix</keyword>
<keyword evidence="3" id="KW-1185">Reference proteome</keyword>
<dbReference type="InterPro" id="IPR010380">
    <property type="entry name" value="DUF975"/>
</dbReference>
<feature type="transmembrane region" description="Helical" evidence="1">
    <location>
        <begin position="44"/>
        <end position="66"/>
    </location>
</feature>
<feature type="transmembrane region" description="Helical" evidence="1">
    <location>
        <begin position="151"/>
        <end position="177"/>
    </location>
</feature>
<evidence type="ECO:0000313" key="3">
    <source>
        <dbReference type="Proteomes" id="UP001493487"/>
    </source>
</evidence>